<evidence type="ECO:0000313" key="2">
    <source>
        <dbReference type="Proteomes" id="UP001652394"/>
    </source>
</evidence>
<dbReference type="EMBL" id="JAOQJX010000024">
    <property type="protein sequence ID" value="MCU6748480.1"/>
    <property type="molecule type" value="Genomic_DNA"/>
</dbReference>
<dbReference type="Pfam" id="PF00702">
    <property type="entry name" value="Hydrolase"/>
    <property type="match status" value="1"/>
</dbReference>
<gene>
    <name evidence="1" type="ORF">OCV51_12585</name>
</gene>
<dbReference type="SFLD" id="SFLDS00003">
    <property type="entry name" value="Haloacid_Dehalogenase"/>
    <property type="match status" value="1"/>
</dbReference>
<dbReference type="Gene3D" id="3.40.50.1000">
    <property type="entry name" value="HAD superfamily/HAD-like"/>
    <property type="match status" value="1"/>
</dbReference>
<dbReference type="NCBIfam" id="TIGR01509">
    <property type="entry name" value="HAD-SF-IA-v3"/>
    <property type="match status" value="1"/>
</dbReference>
<dbReference type="InterPro" id="IPR023198">
    <property type="entry name" value="PGP-like_dom2"/>
</dbReference>
<dbReference type="SUPFAM" id="SSF56784">
    <property type="entry name" value="HAD-like"/>
    <property type="match status" value="1"/>
</dbReference>
<proteinExistence type="predicted"/>
<evidence type="ECO:0000313" key="1">
    <source>
        <dbReference type="EMBL" id="MCU6748480.1"/>
    </source>
</evidence>
<organism evidence="1 2">
    <name type="scientific">Faecalicatena acetigenes</name>
    <dbReference type="NCBI Taxonomy" id="2981790"/>
    <lineage>
        <taxon>Bacteria</taxon>
        <taxon>Bacillati</taxon>
        <taxon>Bacillota</taxon>
        <taxon>Clostridia</taxon>
        <taxon>Lachnospirales</taxon>
        <taxon>Lachnospiraceae</taxon>
        <taxon>Faecalicatena</taxon>
    </lineage>
</organism>
<dbReference type="PRINTS" id="PR00413">
    <property type="entry name" value="HADHALOGNASE"/>
</dbReference>
<keyword evidence="2" id="KW-1185">Reference proteome</keyword>
<dbReference type="CDD" id="cd02603">
    <property type="entry name" value="HAD_sEH-N_like"/>
    <property type="match status" value="1"/>
</dbReference>
<reference evidence="1 2" key="1">
    <citation type="journal article" date="2021" name="ISME Commun">
        <title>Automated analysis of genomic sequences facilitates high-throughput and comprehensive description of bacteria.</title>
        <authorList>
            <person name="Hitch T.C.A."/>
        </authorList>
    </citation>
    <scope>NUCLEOTIDE SEQUENCE [LARGE SCALE GENOMIC DNA]</scope>
    <source>
        <strain evidence="1 2">H2_18</strain>
    </source>
</reference>
<dbReference type="InterPro" id="IPR036412">
    <property type="entry name" value="HAD-like_sf"/>
</dbReference>
<dbReference type="Proteomes" id="UP001652394">
    <property type="component" value="Unassembled WGS sequence"/>
</dbReference>
<dbReference type="PANTHER" id="PTHR43611">
    <property type="entry name" value="ALPHA-D-GLUCOSE 1-PHOSPHATE PHOSPHATASE"/>
    <property type="match status" value="1"/>
</dbReference>
<dbReference type="RefSeq" id="WP_059066541.1">
    <property type="nucleotide sequence ID" value="NZ_JAOQJX010000024.1"/>
</dbReference>
<protein>
    <submittedName>
        <fullName evidence="1">HAD family phosphatase</fullName>
    </submittedName>
</protein>
<name>A0ABT2TDW5_9FIRM</name>
<accession>A0ABT2TDW5</accession>
<dbReference type="PANTHER" id="PTHR43611:SF3">
    <property type="entry name" value="FLAVIN MONONUCLEOTIDE HYDROLASE 1, CHLOROPLATIC"/>
    <property type="match status" value="1"/>
</dbReference>
<comment type="caution">
    <text evidence="1">The sequence shown here is derived from an EMBL/GenBank/DDBJ whole genome shotgun (WGS) entry which is preliminary data.</text>
</comment>
<dbReference type="InterPro" id="IPR023214">
    <property type="entry name" value="HAD_sf"/>
</dbReference>
<sequence length="199" mass="22540">MRYKNIIFDFGNVIGTFQTASILKPFCRSAEDFDLLSCVIFKNWGALDAGMIDYEENARSCIELLPDRLKETGRAFFADWVQYVRPIPATWDFIRELKSKNVGIYLLSNAPTKFAQEAPDTFEILQLFDGIVFSGPLKMAKPAPSIYRYLFQAFHLKPADCFFIDDTAINIQTGRELGMDGFVFTGDIDAIKIELAKGC</sequence>
<dbReference type="Gene3D" id="1.10.150.240">
    <property type="entry name" value="Putative phosphatase, domain 2"/>
    <property type="match status" value="1"/>
</dbReference>
<dbReference type="SFLD" id="SFLDG01129">
    <property type="entry name" value="C1.5:_HAD__Beta-PGM__Phosphata"/>
    <property type="match status" value="1"/>
</dbReference>
<dbReference type="InterPro" id="IPR006439">
    <property type="entry name" value="HAD-SF_hydro_IA"/>
</dbReference>